<dbReference type="UniPathway" id="UPA00078">
    <property type="reaction ID" value="UER00161"/>
</dbReference>
<dbReference type="EMBL" id="CAADEY010000054">
    <property type="protein sequence ID" value="VFJ56619.1"/>
    <property type="molecule type" value="Genomic_DNA"/>
</dbReference>
<dbReference type="CDD" id="cd03109">
    <property type="entry name" value="DTBS"/>
    <property type="match status" value="1"/>
</dbReference>
<evidence type="ECO:0000256" key="7">
    <source>
        <dbReference type="ARBA" id="ARBA00022842"/>
    </source>
</evidence>
<keyword evidence="2 8" id="KW-0436">Ligase</keyword>
<feature type="binding site" evidence="8">
    <location>
        <position position="55"/>
    </location>
    <ligand>
        <name>substrate</name>
    </ligand>
</feature>
<dbReference type="FunFam" id="3.40.50.300:FF:000292">
    <property type="entry name" value="ATP-dependent dethiobiotin synthetase BioD"/>
    <property type="match status" value="1"/>
</dbReference>
<dbReference type="GO" id="GO:0005829">
    <property type="term" value="C:cytosol"/>
    <property type="evidence" value="ECO:0007669"/>
    <property type="project" value="TreeGrafter"/>
</dbReference>
<dbReference type="GO" id="GO:0005524">
    <property type="term" value="F:ATP binding"/>
    <property type="evidence" value="ECO:0007669"/>
    <property type="project" value="UniProtKB-UniRule"/>
</dbReference>
<feature type="binding site" evidence="8">
    <location>
        <begin position="189"/>
        <end position="190"/>
    </location>
    <ligand>
        <name>ATP</name>
        <dbReference type="ChEBI" id="CHEBI:30616"/>
    </ligand>
</feature>
<keyword evidence="7 8" id="KW-0460">Magnesium</keyword>
<keyword evidence="4 8" id="KW-0547">Nucleotide-binding</keyword>
<gene>
    <name evidence="8" type="primary">bioD</name>
    <name evidence="9" type="ORF">BECKDK2373B_GA0170837_10498</name>
    <name evidence="10" type="ORF">BECKDK2373C_GA0170839_105418</name>
</gene>
<dbReference type="InterPro" id="IPR004472">
    <property type="entry name" value="DTB_synth_BioD"/>
</dbReference>
<keyword evidence="1 8" id="KW-0963">Cytoplasm</keyword>
<name>A0A450SRE9_9GAMM</name>
<comment type="subunit">
    <text evidence="8">Homodimer.</text>
</comment>
<dbReference type="EMBL" id="CAADEX010000049">
    <property type="protein sequence ID" value="VFJ54873.1"/>
    <property type="molecule type" value="Genomic_DNA"/>
</dbReference>
<dbReference type="HAMAP" id="MF_00336">
    <property type="entry name" value="BioD"/>
    <property type="match status" value="1"/>
</dbReference>
<feature type="binding site" evidence="8">
    <location>
        <begin position="129"/>
        <end position="132"/>
    </location>
    <ligand>
        <name>ATP</name>
        <dbReference type="ChEBI" id="CHEBI:30616"/>
    </ligand>
</feature>
<dbReference type="GO" id="GO:0000287">
    <property type="term" value="F:magnesium ion binding"/>
    <property type="evidence" value="ECO:0007669"/>
    <property type="project" value="UniProtKB-UniRule"/>
</dbReference>
<dbReference type="NCBIfam" id="TIGR00347">
    <property type="entry name" value="bioD"/>
    <property type="match status" value="1"/>
</dbReference>
<keyword evidence="3 8" id="KW-0479">Metal-binding</keyword>
<proteinExistence type="inferred from homology"/>
<feature type="binding site" evidence="8">
    <location>
        <position position="30"/>
    </location>
    <ligand>
        <name>Mg(2+)</name>
        <dbReference type="ChEBI" id="CHEBI:18420"/>
    </ligand>
</feature>
<evidence type="ECO:0000256" key="8">
    <source>
        <dbReference type="HAMAP-Rule" id="MF_00336"/>
    </source>
</evidence>
<dbReference type="SUPFAM" id="SSF52540">
    <property type="entry name" value="P-loop containing nucleoside triphosphate hydrolases"/>
    <property type="match status" value="1"/>
</dbReference>
<evidence type="ECO:0000256" key="1">
    <source>
        <dbReference type="ARBA" id="ARBA00022490"/>
    </source>
</evidence>
<feature type="active site" evidence="8">
    <location>
        <position position="51"/>
    </location>
</feature>
<accession>A0A450SRE9</accession>
<evidence type="ECO:0000313" key="9">
    <source>
        <dbReference type="EMBL" id="VFJ54873.1"/>
    </source>
</evidence>
<comment type="similarity">
    <text evidence="8">Belongs to the dethiobiotin synthetase family.</text>
</comment>
<evidence type="ECO:0000256" key="2">
    <source>
        <dbReference type="ARBA" id="ARBA00022598"/>
    </source>
</evidence>
<evidence type="ECO:0000256" key="5">
    <source>
        <dbReference type="ARBA" id="ARBA00022756"/>
    </source>
</evidence>
<dbReference type="InterPro" id="IPR027417">
    <property type="entry name" value="P-loop_NTPase"/>
</dbReference>
<comment type="cofactor">
    <cofactor evidence="8">
        <name>Mg(2+)</name>
        <dbReference type="ChEBI" id="CHEBI:18420"/>
    </cofactor>
</comment>
<dbReference type="GO" id="GO:0009102">
    <property type="term" value="P:biotin biosynthetic process"/>
    <property type="evidence" value="ECO:0007669"/>
    <property type="project" value="UniProtKB-UniRule"/>
</dbReference>
<comment type="caution">
    <text evidence="8">Lacks conserved residue(s) required for the propagation of feature annotation.</text>
</comment>
<organism evidence="10">
    <name type="scientific">Candidatus Kentrum sp. DK</name>
    <dbReference type="NCBI Taxonomy" id="2126562"/>
    <lineage>
        <taxon>Bacteria</taxon>
        <taxon>Pseudomonadati</taxon>
        <taxon>Pseudomonadota</taxon>
        <taxon>Gammaproteobacteria</taxon>
        <taxon>Candidatus Kentrum</taxon>
    </lineage>
</organism>
<dbReference type="AlphaFoldDB" id="A0A450SRE9"/>
<dbReference type="Pfam" id="PF13500">
    <property type="entry name" value="AAA_26"/>
    <property type="match status" value="1"/>
</dbReference>
<keyword evidence="5 8" id="KW-0093">Biotin biosynthesis</keyword>
<reference evidence="10" key="1">
    <citation type="submission" date="2019-02" db="EMBL/GenBank/DDBJ databases">
        <authorList>
            <person name="Gruber-Vodicka R. H."/>
            <person name="Seah K. B. B."/>
        </authorList>
    </citation>
    <scope>NUCLEOTIDE SEQUENCE</scope>
    <source>
        <strain evidence="10">BECK_DK161</strain>
        <strain evidence="9">BECK_DK47</strain>
    </source>
</reference>
<feature type="binding site" evidence="8">
    <location>
        <position position="68"/>
    </location>
    <ligand>
        <name>ATP</name>
        <dbReference type="ChEBI" id="CHEBI:30616"/>
    </ligand>
</feature>
<dbReference type="GO" id="GO:0004141">
    <property type="term" value="F:dethiobiotin synthase activity"/>
    <property type="evidence" value="ECO:0007669"/>
    <property type="project" value="UniProtKB-UniRule"/>
</dbReference>
<evidence type="ECO:0000313" key="10">
    <source>
        <dbReference type="EMBL" id="VFJ56619.1"/>
    </source>
</evidence>
<comment type="subcellular location">
    <subcellularLocation>
        <location evidence="8">Cytoplasm</location>
    </subcellularLocation>
</comment>
<dbReference type="PANTHER" id="PTHR43210">
    <property type="entry name" value="DETHIOBIOTIN SYNTHETASE"/>
    <property type="match status" value="1"/>
</dbReference>
<evidence type="ECO:0000256" key="3">
    <source>
        <dbReference type="ARBA" id="ARBA00022723"/>
    </source>
</evidence>
<dbReference type="EC" id="6.3.3.3" evidence="8"/>
<feature type="binding site" evidence="8">
    <location>
        <position position="68"/>
    </location>
    <ligand>
        <name>Mg(2+)</name>
        <dbReference type="ChEBI" id="CHEBI:18420"/>
    </ligand>
</feature>
<dbReference type="PIRSF" id="PIRSF006755">
    <property type="entry name" value="DTB_synth"/>
    <property type="match status" value="1"/>
</dbReference>
<dbReference type="Gene3D" id="3.40.50.300">
    <property type="entry name" value="P-loop containing nucleotide triphosphate hydrolases"/>
    <property type="match status" value="1"/>
</dbReference>
<comment type="function">
    <text evidence="8">Catalyzes a mechanistically unusual reaction, the ATP-dependent insertion of CO2 between the N7 and N8 nitrogen atoms of 7,8-diaminopelargonic acid (DAPA, also called 7,8-diammoniononanoate) to form a ureido ring.</text>
</comment>
<keyword evidence="6 8" id="KW-0067">ATP-binding</keyword>
<dbReference type="GO" id="GO:0042803">
    <property type="term" value="F:protein homodimerization activity"/>
    <property type="evidence" value="ECO:0007669"/>
    <property type="project" value="UniProtKB-ARBA"/>
</dbReference>
<sequence>MTTPKKTDPDAFEIHPGVFITGTDTEVGKTWVSLGVMAAFQGAGISTVAMKPVASGCQSTEEGLRNDDALRLIRQGSVPIPYDLVNPFSFAPAIAPHIAAREAGCAISLEKIRSCYRALTDRAECCVVEGVGGWLVPLTATETVADLARRLKLPVILVVGIRLGCINHALLSAESILGGGQELLGWVANRIEPGAQRSEENIRALAERIDAPLLADIPCFPGEPDVGEIGRRMAPAVERIMARGGKSGASIHSTR</sequence>
<comment type="pathway">
    <text evidence="8">Cofactor biosynthesis; biotin biosynthesis; biotin from 7,8-diaminononanoate: step 1/2.</text>
</comment>
<protein>
    <recommendedName>
        <fullName evidence="8">ATP-dependent dethiobiotin synthetase BioD</fullName>
        <ecNumber evidence="8">6.3.3.3</ecNumber>
    </recommendedName>
    <alternativeName>
        <fullName evidence="8">DTB synthetase</fullName>
        <shortName evidence="8">DTBS</shortName>
    </alternativeName>
    <alternativeName>
        <fullName evidence="8">Dethiobiotin synthase</fullName>
    </alternativeName>
</protein>
<evidence type="ECO:0000256" key="4">
    <source>
        <dbReference type="ARBA" id="ARBA00022741"/>
    </source>
</evidence>
<dbReference type="PANTHER" id="PTHR43210:SF5">
    <property type="entry name" value="DETHIOBIOTIN SYNTHETASE"/>
    <property type="match status" value="1"/>
</dbReference>
<comment type="catalytic activity">
    <reaction evidence="8">
        <text>(7R,8S)-7,8-diammoniononanoate + CO2 + ATP = (4R,5S)-dethiobiotin + ADP + phosphate + 3 H(+)</text>
        <dbReference type="Rhea" id="RHEA:15805"/>
        <dbReference type="ChEBI" id="CHEBI:15378"/>
        <dbReference type="ChEBI" id="CHEBI:16526"/>
        <dbReference type="ChEBI" id="CHEBI:30616"/>
        <dbReference type="ChEBI" id="CHEBI:43474"/>
        <dbReference type="ChEBI" id="CHEBI:149469"/>
        <dbReference type="ChEBI" id="CHEBI:149473"/>
        <dbReference type="ChEBI" id="CHEBI:456216"/>
        <dbReference type="EC" id="6.3.3.3"/>
    </reaction>
</comment>
<feature type="binding site" evidence="8">
    <location>
        <position position="129"/>
    </location>
    <ligand>
        <name>Mg(2+)</name>
        <dbReference type="ChEBI" id="CHEBI:18420"/>
    </ligand>
</feature>
<evidence type="ECO:0000256" key="6">
    <source>
        <dbReference type="ARBA" id="ARBA00022840"/>
    </source>
</evidence>